<dbReference type="EMBL" id="CP037452">
    <property type="protein sequence ID" value="QDV52441.1"/>
    <property type="molecule type" value="Genomic_DNA"/>
</dbReference>
<dbReference type="KEGG" id="gfm:Enr17x_45040"/>
<keyword evidence="3" id="KW-1185">Reference proteome</keyword>
<dbReference type="Proteomes" id="UP000318313">
    <property type="component" value="Chromosome"/>
</dbReference>
<name>A0A518IH69_9PLAN</name>
<keyword evidence="1" id="KW-0472">Membrane</keyword>
<feature type="transmembrane region" description="Helical" evidence="1">
    <location>
        <begin position="69"/>
        <end position="89"/>
    </location>
</feature>
<accession>A0A518IH69</accession>
<reference evidence="2 3" key="1">
    <citation type="submission" date="2019-03" db="EMBL/GenBank/DDBJ databases">
        <title>Deep-cultivation of Planctomycetes and their phenomic and genomic characterization uncovers novel biology.</title>
        <authorList>
            <person name="Wiegand S."/>
            <person name="Jogler M."/>
            <person name="Boedeker C."/>
            <person name="Pinto D."/>
            <person name="Vollmers J."/>
            <person name="Rivas-Marin E."/>
            <person name="Kohn T."/>
            <person name="Peeters S.H."/>
            <person name="Heuer A."/>
            <person name="Rast P."/>
            <person name="Oberbeckmann S."/>
            <person name="Bunk B."/>
            <person name="Jeske O."/>
            <person name="Meyerdierks A."/>
            <person name="Storesund J.E."/>
            <person name="Kallscheuer N."/>
            <person name="Luecker S."/>
            <person name="Lage O.M."/>
            <person name="Pohl T."/>
            <person name="Merkel B.J."/>
            <person name="Hornburger P."/>
            <person name="Mueller R.-W."/>
            <person name="Bruemmer F."/>
            <person name="Labrenz M."/>
            <person name="Spormann A.M."/>
            <person name="Op den Camp H."/>
            <person name="Overmann J."/>
            <person name="Amann R."/>
            <person name="Jetten M.S.M."/>
            <person name="Mascher T."/>
            <person name="Medema M.H."/>
            <person name="Devos D.P."/>
            <person name="Kaster A.-K."/>
            <person name="Ovreas L."/>
            <person name="Rohde M."/>
            <person name="Galperin M.Y."/>
            <person name="Jogler C."/>
        </authorList>
    </citation>
    <scope>NUCLEOTIDE SEQUENCE [LARGE SCALE GENOMIC DNA]</scope>
    <source>
        <strain evidence="2 3">Enr17</strain>
    </source>
</reference>
<evidence type="ECO:0000313" key="2">
    <source>
        <dbReference type="EMBL" id="QDV52441.1"/>
    </source>
</evidence>
<feature type="transmembrane region" description="Helical" evidence="1">
    <location>
        <begin position="95"/>
        <end position="119"/>
    </location>
</feature>
<protein>
    <submittedName>
        <fullName evidence="2">Uncharacterized protein</fullName>
    </submittedName>
</protein>
<gene>
    <name evidence="2" type="ORF">Enr17x_45040</name>
</gene>
<keyword evidence="1" id="KW-0812">Transmembrane</keyword>
<dbReference type="AlphaFoldDB" id="A0A518IH69"/>
<proteinExistence type="predicted"/>
<evidence type="ECO:0000256" key="1">
    <source>
        <dbReference type="SAM" id="Phobius"/>
    </source>
</evidence>
<sequence>MNSKTKQSARRPSLKVVVPVMLFCIYYPYSWLILSKGSWTGYRWNWIKMWPALPGLMPRAIFFHHIPDVLALAGMLVITIVLAGLLIYLASRRNWLFAVVAPLTFILSALNSMVAYSLYRM</sequence>
<organism evidence="2 3">
    <name type="scientific">Gimesia fumaroli</name>
    <dbReference type="NCBI Taxonomy" id="2527976"/>
    <lineage>
        <taxon>Bacteria</taxon>
        <taxon>Pseudomonadati</taxon>
        <taxon>Planctomycetota</taxon>
        <taxon>Planctomycetia</taxon>
        <taxon>Planctomycetales</taxon>
        <taxon>Planctomycetaceae</taxon>
        <taxon>Gimesia</taxon>
    </lineage>
</organism>
<dbReference type="RefSeq" id="WP_145311768.1">
    <property type="nucleotide sequence ID" value="NZ_CP037452.1"/>
</dbReference>
<evidence type="ECO:0000313" key="3">
    <source>
        <dbReference type="Proteomes" id="UP000318313"/>
    </source>
</evidence>
<dbReference type="OrthoDB" id="274024at2"/>
<keyword evidence="1" id="KW-1133">Transmembrane helix</keyword>
<feature type="transmembrane region" description="Helical" evidence="1">
    <location>
        <begin position="12"/>
        <end position="32"/>
    </location>
</feature>